<keyword evidence="2 4" id="KW-0479">Metal-binding</keyword>
<reference evidence="7 8" key="1">
    <citation type="journal article" date="2024" name="ISME J.">
        <title>Tailless and filamentous prophages are predominant in marine Vibrio.</title>
        <authorList>
            <person name="Steensen K."/>
            <person name="Seneca J."/>
            <person name="Bartlau N."/>
            <person name="Yu X.A."/>
            <person name="Hussain F.A."/>
            <person name="Polz M.F."/>
        </authorList>
    </citation>
    <scope>NUCLEOTIDE SEQUENCE [LARGE SCALE GENOMIC DNA]</scope>
    <source>
        <strain evidence="7 8">10N.239.312.F12</strain>
    </source>
</reference>
<dbReference type="RefSeq" id="WP_017631890.1">
    <property type="nucleotide sequence ID" value="NZ_JBFSSG010000012.1"/>
</dbReference>
<evidence type="ECO:0000256" key="3">
    <source>
        <dbReference type="ARBA" id="ARBA00023004"/>
    </source>
</evidence>
<dbReference type="Gene3D" id="1.10.760.10">
    <property type="entry name" value="Cytochrome c-like domain"/>
    <property type="match status" value="1"/>
</dbReference>
<protein>
    <submittedName>
        <fullName evidence="7">Cytochrome c</fullName>
    </submittedName>
</protein>
<keyword evidence="3 4" id="KW-0408">Iron</keyword>
<feature type="domain" description="Cytochrome c" evidence="6">
    <location>
        <begin position="33"/>
        <end position="121"/>
    </location>
</feature>
<feature type="chain" id="PRO_5045925617" evidence="5">
    <location>
        <begin position="27"/>
        <end position="121"/>
    </location>
</feature>
<evidence type="ECO:0000313" key="7">
    <source>
        <dbReference type="EMBL" id="MEZ8720942.1"/>
    </source>
</evidence>
<accession>A0ABV4MV72</accession>
<evidence type="ECO:0000256" key="5">
    <source>
        <dbReference type="SAM" id="SignalP"/>
    </source>
</evidence>
<dbReference type="InterPro" id="IPR036909">
    <property type="entry name" value="Cyt_c-like_dom_sf"/>
</dbReference>
<dbReference type="Proteomes" id="UP001570071">
    <property type="component" value="Unassembled WGS sequence"/>
</dbReference>
<feature type="signal peptide" evidence="5">
    <location>
        <begin position="1"/>
        <end position="26"/>
    </location>
</feature>
<keyword evidence="8" id="KW-1185">Reference proteome</keyword>
<dbReference type="InterPro" id="IPR009056">
    <property type="entry name" value="Cyt_c-like_dom"/>
</dbReference>
<dbReference type="SUPFAM" id="SSF46626">
    <property type="entry name" value="Cytochrome c"/>
    <property type="match status" value="1"/>
</dbReference>
<organism evidence="7 8">
    <name type="scientific">Vibrio pomeroyi</name>
    <dbReference type="NCBI Taxonomy" id="198832"/>
    <lineage>
        <taxon>Bacteria</taxon>
        <taxon>Pseudomonadati</taxon>
        <taxon>Pseudomonadota</taxon>
        <taxon>Gammaproteobacteria</taxon>
        <taxon>Vibrionales</taxon>
        <taxon>Vibrionaceae</taxon>
        <taxon>Vibrio</taxon>
    </lineage>
</organism>
<evidence type="ECO:0000256" key="1">
    <source>
        <dbReference type="ARBA" id="ARBA00022617"/>
    </source>
</evidence>
<proteinExistence type="predicted"/>
<evidence type="ECO:0000256" key="4">
    <source>
        <dbReference type="PROSITE-ProRule" id="PRU00433"/>
    </source>
</evidence>
<evidence type="ECO:0000259" key="6">
    <source>
        <dbReference type="PROSITE" id="PS51007"/>
    </source>
</evidence>
<evidence type="ECO:0000313" key="8">
    <source>
        <dbReference type="Proteomes" id="UP001570071"/>
    </source>
</evidence>
<name>A0ABV4MV72_9VIBR</name>
<dbReference type="Pfam" id="PF13442">
    <property type="entry name" value="Cytochrome_CBB3"/>
    <property type="match status" value="1"/>
</dbReference>
<keyword evidence="5" id="KW-0732">Signal</keyword>
<gene>
    <name evidence="7" type="ORF">AB6D66_07690</name>
</gene>
<dbReference type="EMBL" id="JBFSSG010000012">
    <property type="protein sequence ID" value="MEZ8720942.1"/>
    <property type="molecule type" value="Genomic_DNA"/>
</dbReference>
<sequence>MKNMNHLHLLAALGLIASMMTFSANSASLEDASHFANGKAKYQTLCIVCHGDKGLGDGPTAASLPHKPANIPNKLGQLFTTKNSLVDDILKGDIEEGMPAWQGVITRQDALDILTYIESIQ</sequence>
<comment type="caution">
    <text evidence="7">The sequence shown here is derived from an EMBL/GenBank/DDBJ whole genome shotgun (WGS) entry which is preliminary data.</text>
</comment>
<dbReference type="PROSITE" id="PS51007">
    <property type="entry name" value="CYTC"/>
    <property type="match status" value="1"/>
</dbReference>
<keyword evidence="1 4" id="KW-0349">Heme</keyword>
<evidence type="ECO:0000256" key="2">
    <source>
        <dbReference type="ARBA" id="ARBA00022723"/>
    </source>
</evidence>